<evidence type="ECO:0000313" key="1">
    <source>
        <dbReference type="EMBL" id="SNR15535.1"/>
    </source>
</evidence>
<reference evidence="1 2" key="1">
    <citation type="submission" date="2017-07" db="EMBL/GenBank/DDBJ databases">
        <authorList>
            <person name="Sun Z.S."/>
            <person name="Albrecht U."/>
            <person name="Echele G."/>
            <person name="Lee C.C."/>
        </authorList>
    </citation>
    <scope>NUCLEOTIDE SEQUENCE [LARGE SCALE GENOMIC DNA]</scope>
    <source>
        <strain evidence="2">type strain: KCTC 22618</strain>
    </source>
</reference>
<proteinExistence type="predicted"/>
<protein>
    <recommendedName>
        <fullName evidence="3">Lipoprotein</fullName>
    </recommendedName>
</protein>
<accession>A0A238U907</accession>
<evidence type="ECO:0008006" key="3">
    <source>
        <dbReference type="Google" id="ProtNLM"/>
    </source>
</evidence>
<name>A0A238U907_9FLAO</name>
<dbReference type="Proteomes" id="UP000215214">
    <property type="component" value="Chromosome TJEJU"/>
</dbReference>
<keyword evidence="2" id="KW-1185">Reference proteome</keyword>
<dbReference type="EMBL" id="LT899436">
    <property type="protein sequence ID" value="SNR15535.1"/>
    <property type="molecule type" value="Genomic_DNA"/>
</dbReference>
<gene>
    <name evidence="1" type="ORF">TJEJU_1826</name>
</gene>
<dbReference type="KEGG" id="tje:TJEJU_1826"/>
<dbReference type="AlphaFoldDB" id="A0A238U907"/>
<evidence type="ECO:0000313" key="2">
    <source>
        <dbReference type="Proteomes" id="UP000215214"/>
    </source>
</evidence>
<organism evidence="1 2">
    <name type="scientific">Tenacibaculum jejuense</name>
    <dbReference type="NCBI Taxonomy" id="584609"/>
    <lineage>
        <taxon>Bacteria</taxon>
        <taxon>Pseudomonadati</taxon>
        <taxon>Bacteroidota</taxon>
        <taxon>Flavobacteriia</taxon>
        <taxon>Flavobacteriales</taxon>
        <taxon>Flavobacteriaceae</taxon>
        <taxon>Tenacibaculum</taxon>
    </lineage>
</organism>
<sequence length="348" mass="38660">MKPTKILSCFLLSFLLCNCESIKLPKAETLGEENSSYSYVPIDPFPVSTVMGNSCLPCQPNEIIPYKTLLNSFPDQTVRLSVAKLNTDGSITYGSVVKATAKNETYEVTLDYVNVDVTQIPFFYRQRVTYANLEETDNKKKKKKTVYDIEPSIRYDEHTNECGQIPNTDANKMYRIEKEEIRKKFPFDKGWQEKVVPVYIGVGLRVVARVTVLDANVNLSGLGVIGSEAKAGRLKGSLSVQTLGITGRSVSSALPLPSEINETTIQNAILSIGTIKAQLYSLTPKDEKSETNKDGIVISPRVVGIYKPFKGGAEVINPIISELARQPVRWYRPCKNPAKYPSSCSEKK</sequence>
<dbReference type="OrthoDB" id="7593748at2"/>
<dbReference type="RefSeq" id="WP_095071369.1">
    <property type="nucleotide sequence ID" value="NZ_LT899436.1"/>
</dbReference>